<name>A0A6A5E0W0_PERFL</name>
<dbReference type="Gene3D" id="3.40.30.10">
    <property type="entry name" value="Glutaredoxin"/>
    <property type="match status" value="1"/>
</dbReference>
<dbReference type="AlphaFoldDB" id="A0A6A5E0W0"/>
<comment type="subcellular location">
    <subcellularLocation>
        <location evidence="1">Mitochondrion</location>
    </subcellularLocation>
</comment>
<dbReference type="Pfam" id="PF10780">
    <property type="entry name" value="MRP_L53"/>
    <property type="match status" value="1"/>
</dbReference>
<evidence type="ECO:0000256" key="7">
    <source>
        <dbReference type="ARBA" id="ARBA00035180"/>
    </source>
</evidence>
<comment type="caution">
    <text evidence="9">The sequence shown here is derived from an EMBL/GenBank/DDBJ whole genome shotgun (WGS) entry which is preliminary data.</text>
</comment>
<evidence type="ECO:0000313" key="10">
    <source>
        <dbReference type="Proteomes" id="UP000465112"/>
    </source>
</evidence>
<keyword evidence="4" id="KW-0689">Ribosomal protein</keyword>
<evidence type="ECO:0000313" key="9">
    <source>
        <dbReference type="EMBL" id="KAF1381651.1"/>
    </source>
</evidence>
<protein>
    <recommendedName>
        <fullName evidence="7">Large ribosomal subunit protein mL53</fullName>
    </recommendedName>
    <alternativeName>
        <fullName evidence="8">39S ribosomal protein L53, mitochondrial</fullName>
    </alternativeName>
</protein>
<organism evidence="9 10">
    <name type="scientific">Perca fluviatilis</name>
    <name type="common">European perch</name>
    <dbReference type="NCBI Taxonomy" id="8168"/>
    <lineage>
        <taxon>Eukaryota</taxon>
        <taxon>Metazoa</taxon>
        <taxon>Chordata</taxon>
        <taxon>Craniata</taxon>
        <taxon>Vertebrata</taxon>
        <taxon>Euteleostomi</taxon>
        <taxon>Actinopterygii</taxon>
        <taxon>Neopterygii</taxon>
        <taxon>Teleostei</taxon>
        <taxon>Neoteleostei</taxon>
        <taxon>Acanthomorphata</taxon>
        <taxon>Eupercaria</taxon>
        <taxon>Perciformes</taxon>
        <taxon>Percoidei</taxon>
        <taxon>Percidae</taxon>
        <taxon>Percinae</taxon>
        <taxon>Perca</taxon>
    </lineage>
</organism>
<sequence>MAASSKATVVLKAVKKIAVQFCPFESNVRSTREFLAMVGSEKARATNMNCEVISTVKHDKSEPVVDITYLDGEKLLLKGAKLTSSEMLSAFQSLCTAKDPQAKVAAKK</sequence>
<dbReference type="Proteomes" id="UP000465112">
    <property type="component" value="Chromosome 13"/>
</dbReference>
<evidence type="ECO:0000256" key="8">
    <source>
        <dbReference type="ARBA" id="ARBA00042721"/>
    </source>
</evidence>
<keyword evidence="10" id="KW-1185">Reference proteome</keyword>
<evidence type="ECO:0000256" key="6">
    <source>
        <dbReference type="ARBA" id="ARBA00023274"/>
    </source>
</evidence>
<keyword evidence="3" id="KW-0809">Transit peptide</keyword>
<evidence type="ECO:0000256" key="1">
    <source>
        <dbReference type="ARBA" id="ARBA00004173"/>
    </source>
</evidence>
<keyword evidence="5" id="KW-0496">Mitochondrion</keyword>
<dbReference type="InterPro" id="IPR019716">
    <property type="entry name" value="Ribosomal_mL53"/>
</dbReference>
<keyword evidence="6" id="KW-0687">Ribonucleoprotein</keyword>
<evidence type="ECO:0000256" key="4">
    <source>
        <dbReference type="ARBA" id="ARBA00022980"/>
    </source>
</evidence>
<dbReference type="PANTHER" id="PTHR33618:SF1">
    <property type="entry name" value="LARGE RIBOSOMAL SUBUNIT PROTEIN ML53"/>
    <property type="match status" value="1"/>
</dbReference>
<evidence type="ECO:0000256" key="5">
    <source>
        <dbReference type="ARBA" id="ARBA00023128"/>
    </source>
</evidence>
<dbReference type="EMBL" id="VHII01000013">
    <property type="protein sequence ID" value="KAF1381651.1"/>
    <property type="molecule type" value="Genomic_DNA"/>
</dbReference>
<reference evidence="9 10" key="1">
    <citation type="submission" date="2019-06" db="EMBL/GenBank/DDBJ databases">
        <title>A chromosome-scale genome assembly of the European perch, Perca fluviatilis.</title>
        <authorList>
            <person name="Roques C."/>
            <person name="Zahm M."/>
            <person name="Cabau C."/>
            <person name="Klopp C."/>
            <person name="Bouchez O."/>
            <person name="Donnadieu C."/>
            <person name="Kuhl H."/>
            <person name="Gislard M."/>
            <person name="Guendouz S."/>
            <person name="Journot L."/>
            <person name="Haffray P."/>
            <person name="Bestin A."/>
            <person name="Morvezen R."/>
            <person name="Feron R."/>
            <person name="Wen M."/>
            <person name="Jouanno E."/>
            <person name="Herpin A."/>
            <person name="Schartl M."/>
            <person name="Postlethwait J."/>
            <person name="Schaerlinger B."/>
            <person name="Chardard D."/>
            <person name="Lecocq T."/>
            <person name="Poncet C."/>
            <person name="Jaffrelo L."/>
            <person name="Lampietro C."/>
            <person name="Guiguen Y."/>
        </authorList>
    </citation>
    <scope>NUCLEOTIDE SEQUENCE [LARGE SCALE GENOMIC DNA]</scope>
    <source>
        <tissue evidence="9">Blood</tissue>
    </source>
</reference>
<dbReference type="GO" id="GO:0005762">
    <property type="term" value="C:mitochondrial large ribosomal subunit"/>
    <property type="evidence" value="ECO:0007669"/>
    <property type="project" value="TreeGrafter"/>
</dbReference>
<comment type="similarity">
    <text evidence="2">Belongs to the mitochondrion-specific ribosomal protein mL53 family.</text>
</comment>
<gene>
    <name evidence="9" type="ORF">PFLUV_G00156160</name>
</gene>
<proteinExistence type="inferred from homology"/>
<dbReference type="PANTHER" id="PTHR33618">
    <property type="entry name" value="39S RIBOSOMAL PROTEIN L53, MITOCHONDRIAL"/>
    <property type="match status" value="1"/>
</dbReference>
<evidence type="ECO:0000256" key="3">
    <source>
        <dbReference type="ARBA" id="ARBA00022946"/>
    </source>
</evidence>
<dbReference type="OrthoDB" id="6618793at2759"/>
<dbReference type="InterPro" id="IPR052473">
    <property type="entry name" value="mtLSU_mL53"/>
</dbReference>
<evidence type="ECO:0000256" key="2">
    <source>
        <dbReference type="ARBA" id="ARBA00005557"/>
    </source>
</evidence>
<accession>A0A6A5E0W0</accession>